<keyword evidence="4" id="KW-1134">Transmembrane beta strand</keyword>
<proteinExistence type="predicted"/>
<keyword evidence="5" id="KW-0812">Transmembrane</keyword>
<gene>
    <name evidence="12" type="ORF">FAZ97_31320</name>
</gene>
<dbReference type="CDD" id="cd00342">
    <property type="entry name" value="gram_neg_porins"/>
    <property type="match status" value="1"/>
</dbReference>
<keyword evidence="13" id="KW-1185">Reference proteome</keyword>
<dbReference type="KEGG" id="pacp:FAZ97_31320"/>
<evidence type="ECO:0000256" key="7">
    <source>
        <dbReference type="ARBA" id="ARBA00023065"/>
    </source>
</evidence>
<evidence type="ECO:0000313" key="12">
    <source>
        <dbReference type="EMBL" id="QGZ59485.1"/>
    </source>
</evidence>
<keyword evidence="10" id="KW-0998">Cell outer membrane</keyword>
<dbReference type="InterPro" id="IPR050298">
    <property type="entry name" value="Gram-neg_bact_OMP"/>
</dbReference>
<keyword evidence="3" id="KW-0813">Transport</keyword>
<evidence type="ECO:0000256" key="1">
    <source>
        <dbReference type="ARBA" id="ARBA00004571"/>
    </source>
</evidence>
<dbReference type="InterPro" id="IPR023614">
    <property type="entry name" value="Porin_dom_sf"/>
</dbReference>
<keyword evidence="9" id="KW-0472">Membrane</keyword>
<dbReference type="OrthoDB" id="8712661at2"/>
<keyword evidence="6" id="KW-0732">Signal</keyword>
<dbReference type="GO" id="GO:0009279">
    <property type="term" value="C:cell outer membrane"/>
    <property type="evidence" value="ECO:0007669"/>
    <property type="project" value="UniProtKB-SubCell"/>
</dbReference>
<dbReference type="PANTHER" id="PTHR34501">
    <property type="entry name" value="PROTEIN YDDL-RELATED"/>
    <property type="match status" value="1"/>
</dbReference>
<keyword evidence="7" id="KW-0406">Ion transport</keyword>
<dbReference type="GO" id="GO:0015288">
    <property type="term" value="F:porin activity"/>
    <property type="evidence" value="ECO:0007669"/>
    <property type="project" value="UniProtKB-KW"/>
</dbReference>
<evidence type="ECO:0000256" key="10">
    <source>
        <dbReference type="ARBA" id="ARBA00023237"/>
    </source>
</evidence>
<protein>
    <submittedName>
        <fullName evidence="12">Porin</fullName>
    </submittedName>
</protein>
<comment type="subunit">
    <text evidence="2">Homotrimer.</text>
</comment>
<dbReference type="AlphaFoldDB" id="A0A7Z2GDF8"/>
<dbReference type="InterPro" id="IPR033900">
    <property type="entry name" value="Gram_neg_porin_domain"/>
</dbReference>
<comment type="subcellular location">
    <subcellularLocation>
        <location evidence="1">Cell outer membrane</location>
        <topology evidence="1">Multi-pass membrane protein</topology>
    </subcellularLocation>
</comment>
<evidence type="ECO:0000256" key="4">
    <source>
        <dbReference type="ARBA" id="ARBA00022452"/>
    </source>
</evidence>
<dbReference type="Pfam" id="PF13609">
    <property type="entry name" value="Porin_4"/>
    <property type="match status" value="1"/>
</dbReference>
<reference evidence="12 13" key="1">
    <citation type="submission" date="2019-12" db="EMBL/GenBank/DDBJ databases">
        <title>Paraburkholderia acidiphila 7Q-K02 sp. nov and Paraburkholderia acidisoli DHF22 sp. nov., two strains isolated from forest soil.</title>
        <authorList>
            <person name="Gao Z."/>
            <person name="Qiu L."/>
        </authorList>
    </citation>
    <scope>NUCLEOTIDE SEQUENCE [LARGE SCALE GENOMIC DNA]</scope>
    <source>
        <strain evidence="12 13">7Q-K02</strain>
    </source>
</reference>
<evidence type="ECO:0000256" key="2">
    <source>
        <dbReference type="ARBA" id="ARBA00011233"/>
    </source>
</evidence>
<evidence type="ECO:0000256" key="6">
    <source>
        <dbReference type="ARBA" id="ARBA00022729"/>
    </source>
</evidence>
<feature type="domain" description="Porin" evidence="11">
    <location>
        <begin position="39"/>
        <end position="363"/>
    </location>
</feature>
<dbReference type="PANTHER" id="PTHR34501:SF9">
    <property type="entry name" value="MAJOR OUTER MEMBRANE PROTEIN P.IA"/>
    <property type="match status" value="1"/>
</dbReference>
<dbReference type="Gene3D" id="2.40.160.10">
    <property type="entry name" value="Porin"/>
    <property type="match status" value="1"/>
</dbReference>
<dbReference type="Proteomes" id="UP000434209">
    <property type="component" value="Chromosome 4"/>
</dbReference>
<keyword evidence="8" id="KW-0626">Porin</keyword>
<evidence type="ECO:0000256" key="5">
    <source>
        <dbReference type="ARBA" id="ARBA00022692"/>
    </source>
</evidence>
<evidence type="ECO:0000259" key="11">
    <source>
        <dbReference type="Pfam" id="PF13609"/>
    </source>
</evidence>
<dbReference type="EMBL" id="CP046912">
    <property type="protein sequence ID" value="QGZ59485.1"/>
    <property type="molecule type" value="Genomic_DNA"/>
</dbReference>
<sequence length="399" mass="42890">MDPAAPACLYVKPRYQPRHGPDQERRLHKGANVKTTLGAVVLLAASSAACAQSSVTMYGRVDGGIEYLNHIANGNGGSSSRWSAEGGDWGTSMFGLKGTEDLGGGSAAIFNLETAVQIMNGTTGGGRLWSRRAYVGLKNDTWGQLQAGRNLFIDSDGVWAYDPFVQQAVSSASLVRGRNWQQTSNNVEYHSPVWNGLDVQGQYSFGNQPGNFNAGAEGEFGRSDGIMLSYHSTLFDLRGIYDELRDSSGRFSNIFTASKEYFVGGNLRVQKFKIQAAYTHYSAPDTPPGISDTADHYWLGATYQATPKWAVTAAGFYIHVGEGSGDASHDPASHAMLYALGTTYNLSARTFLYGTVAYVSNSKNGTFSVFATPRDSSTPTSPMAGQSQTGAYVGMMHVF</sequence>
<evidence type="ECO:0000313" key="13">
    <source>
        <dbReference type="Proteomes" id="UP000434209"/>
    </source>
</evidence>
<accession>A0A7Z2GDF8</accession>
<dbReference type="GO" id="GO:0006811">
    <property type="term" value="P:monoatomic ion transport"/>
    <property type="evidence" value="ECO:0007669"/>
    <property type="project" value="UniProtKB-KW"/>
</dbReference>
<name>A0A7Z2GDF8_9BURK</name>
<evidence type="ECO:0000256" key="9">
    <source>
        <dbReference type="ARBA" id="ARBA00023136"/>
    </source>
</evidence>
<dbReference type="GO" id="GO:0046930">
    <property type="term" value="C:pore complex"/>
    <property type="evidence" value="ECO:0007669"/>
    <property type="project" value="UniProtKB-KW"/>
</dbReference>
<dbReference type="SUPFAM" id="SSF56935">
    <property type="entry name" value="Porins"/>
    <property type="match status" value="1"/>
</dbReference>
<evidence type="ECO:0000256" key="3">
    <source>
        <dbReference type="ARBA" id="ARBA00022448"/>
    </source>
</evidence>
<evidence type="ECO:0000256" key="8">
    <source>
        <dbReference type="ARBA" id="ARBA00023114"/>
    </source>
</evidence>
<organism evidence="12 13">
    <name type="scientific">Paraburkholderia acidiphila</name>
    <dbReference type="NCBI Taxonomy" id="2571747"/>
    <lineage>
        <taxon>Bacteria</taxon>
        <taxon>Pseudomonadati</taxon>
        <taxon>Pseudomonadota</taxon>
        <taxon>Betaproteobacteria</taxon>
        <taxon>Burkholderiales</taxon>
        <taxon>Burkholderiaceae</taxon>
        <taxon>Paraburkholderia</taxon>
    </lineage>
</organism>